<evidence type="ECO:0000313" key="1">
    <source>
        <dbReference type="EMBL" id="SDF62064.1"/>
    </source>
</evidence>
<reference evidence="2" key="1">
    <citation type="submission" date="2016-10" db="EMBL/GenBank/DDBJ databases">
        <authorList>
            <person name="Varghese N."/>
            <person name="Submissions S."/>
        </authorList>
    </citation>
    <scope>NUCLEOTIDE SEQUENCE [LARGE SCALE GENOMIC DNA]</scope>
    <source>
        <strain evidence="2">DSM 19684</strain>
    </source>
</reference>
<proteinExistence type="predicted"/>
<dbReference type="AlphaFoldDB" id="A0A1G7MK75"/>
<evidence type="ECO:0000313" key="2">
    <source>
        <dbReference type="Proteomes" id="UP000199203"/>
    </source>
</evidence>
<dbReference type="RefSeq" id="WP_089873116.1">
    <property type="nucleotide sequence ID" value="NZ_FNBH01000002.1"/>
</dbReference>
<accession>A0A1G7MK75</accession>
<sequence>MLRPFLALTFLFIIGLAEAQDKIFWNEYRKLVWTDFESQTKPNTSQAAATTYCGISYLLNSSTKKFTNKQVKIESFFIPSKSWAHPEHKTDNILMHEQSHFDIAELFARRFRKVISDKTLDVKSLQKYYERIYDDYKDYQKDYETVTNHGRIREKQYEYTQKINSEIEKLSDFKI</sequence>
<name>A0A1G7MK75_9FLAO</name>
<protein>
    <recommendedName>
        <fullName evidence="3">DUF922 domain-containing protein</fullName>
    </recommendedName>
</protein>
<dbReference type="Pfam" id="PF06037">
    <property type="entry name" value="DUF922"/>
    <property type="match status" value="1"/>
</dbReference>
<dbReference type="InterPro" id="IPR010321">
    <property type="entry name" value="DUF922"/>
</dbReference>
<dbReference type="STRING" id="454006.SAMN05421825_1759"/>
<keyword evidence="2" id="KW-1185">Reference proteome</keyword>
<dbReference type="EMBL" id="FNBH01000002">
    <property type="protein sequence ID" value="SDF62064.1"/>
    <property type="molecule type" value="Genomic_DNA"/>
</dbReference>
<organism evidence="1 2">
    <name type="scientific">Epilithonimonas hungarica</name>
    <dbReference type="NCBI Taxonomy" id="454006"/>
    <lineage>
        <taxon>Bacteria</taxon>
        <taxon>Pseudomonadati</taxon>
        <taxon>Bacteroidota</taxon>
        <taxon>Flavobacteriia</taxon>
        <taxon>Flavobacteriales</taxon>
        <taxon>Weeksellaceae</taxon>
        <taxon>Chryseobacterium group</taxon>
        <taxon>Epilithonimonas</taxon>
    </lineage>
</organism>
<evidence type="ECO:0008006" key="3">
    <source>
        <dbReference type="Google" id="ProtNLM"/>
    </source>
</evidence>
<gene>
    <name evidence="1" type="ORF">SAMN05421825_1759</name>
</gene>
<dbReference type="OrthoDB" id="5431540at2"/>
<dbReference type="Proteomes" id="UP000199203">
    <property type="component" value="Unassembled WGS sequence"/>
</dbReference>